<evidence type="ECO:0000256" key="2">
    <source>
        <dbReference type="ARBA" id="ARBA00022842"/>
    </source>
</evidence>
<name>A0ABV4ZI56_9ACTN</name>
<dbReference type="CDD" id="cd00685">
    <property type="entry name" value="Trans_IPPS_HT"/>
    <property type="match status" value="1"/>
</dbReference>
<dbReference type="Proteomes" id="UP001577267">
    <property type="component" value="Unassembled WGS sequence"/>
</dbReference>
<dbReference type="InterPro" id="IPR000092">
    <property type="entry name" value="Polyprenyl_synt"/>
</dbReference>
<dbReference type="SFLD" id="SFLDG01017">
    <property type="entry name" value="Polyprenyl_Transferase_Like"/>
    <property type="match status" value="1"/>
</dbReference>
<keyword evidence="6" id="KW-1185">Reference proteome</keyword>
<feature type="region of interest" description="Disordered" evidence="4">
    <location>
        <begin position="1"/>
        <end position="30"/>
    </location>
</feature>
<keyword evidence="1" id="KW-0479">Metal-binding</keyword>
<dbReference type="RefSeq" id="WP_375061839.1">
    <property type="nucleotide sequence ID" value="NZ_JBHGBT010000003.1"/>
</dbReference>
<dbReference type="InterPro" id="IPR033749">
    <property type="entry name" value="Polyprenyl_synt_CS"/>
</dbReference>
<evidence type="ECO:0000256" key="4">
    <source>
        <dbReference type="SAM" id="MobiDB-lite"/>
    </source>
</evidence>
<dbReference type="PROSITE" id="PS00444">
    <property type="entry name" value="POLYPRENYL_SYNTHASE_2"/>
    <property type="match status" value="1"/>
</dbReference>
<proteinExistence type="inferred from homology"/>
<gene>
    <name evidence="5" type="ORF">ACE11A_05465</name>
</gene>
<reference evidence="5 6" key="1">
    <citation type="submission" date="2024-09" db="EMBL/GenBank/DDBJ databases">
        <title>Draft genome sequence of multifaceted antimicrobials producing Streptomyces sp. strain FH1.</title>
        <authorList>
            <person name="Hassan F."/>
            <person name="Ali H."/>
            <person name="Hassan N."/>
            <person name="Nawaz A."/>
        </authorList>
    </citation>
    <scope>NUCLEOTIDE SEQUENCE [LARGE SCALE GENOMIC DNA]</scope>
    <source>
        <strain evidence="5 6">FH1</strain>
    </source>
</reference>
<dbReference type="Gene3D" id="1.10.600.10">
    <property type="entry name" value="Farnesyl Diphosphate Synthase"/>
    <property type="match status" value="1"/>
</dbReference>
<protein>
    <submittedName>
        <fullName evidence="5">Polyprenyl synthetase family protein</fullName>
    </submittedName>
</protein>
<sequence length="356" mass="37591">MHPSSVTRQPAGPMTATPAPTAPAATRPDSERALFEAALREAVGRQLHPRMRHIAHYHLGWADAEGRPTGTRGGKLIRPTLALLSARAAGGTVADGLPAAVAIELVHNFSLLHDDIMDGDTTRRGRATAWTVFGVPHTILAGDAMAAAATSALLDAPLPGARRAATRLTTATQRMISGQSADVAFERRDDVTLTECVRMAGDKTGALLGCACSLGAALAGAAPAPVERLAAFGEHIGLAFQLVDDLLGIWGDPDRTGKQVGADLRVRKKSLPVVAALNAPGSDELRALYLRSAPLTEPEVRRVADLVERAGGRDWARAEADRRITAARECLDGAGIADAPREEFLELARFVVGRRF</sequence>
<dbReference type="PANTHER" id="PTHR12001:SF86">
    <property type="entry name" value="GERANYLGERANYL DIPHOSPHATE SYNTHASE"/>
    <property type="match status" value="1"/>
</dbReference>
<dbReference type="PROSITE" id="PS00723">
    <property type="entry name" value="POLYPRENYL_SYNTHASE_1"/>
    <property type="match status" value="1"/>
</dbReference>
<dbReference type="InterPro" id="IPR008949">
    <property type="entry name" value="Isoprenoid_synthase_dom_sf"/>
</dbReference>
<dbReference type="Pfam" id="PF00348">
    <property type="entry name" value="polyprenyl_synt"/>
    <property type="match status" value="1"/>
</dbReference>
<evidence type="ECO:0000256" key="3">
    <source>
        <dbReference type="RuleBase" id="RU004466"/>
    </source>
</evidence>
<accession>A0ABV4ZI56</accession>
<evidence type="ECO:0000313" key="5">
    <source>
        <dbReference type="EMBL" id="MFB4193805.1"/>
    </source>
</evidence>
<dbReference type="SUPFAM" id="SSF48576">
    <property type="entry name" value="Terpenoid synthases"/>
    <property type="match status" value="1"/>
</dbReference>
<organism evidence="5 6">
    <name type="scientific">Streptomyces carpaticus</name>
    <dbReference type="NCBI Taxonomy" id="285558"/>
    <lineage>
        <taxon>Bacteria</taxon>
        <taxon>Bacillati</taxon>
        <taxon>Actinomycetota</taxon>
        <taxon>Actinomycetes</taxon>
        <taxon>Kitasatosporales</taxon>
        <taxon>Streptomycetaceae</taxon>
        <taxon>Streptomyces</taxon>
    </lineage>
</organism>
<dbReference type="SFLD" id="SFLDS00005">
    <property type="entry name" value="Isoprenoid_Synthase_Type_I"/>
    <property type="match status" value="1"/>
</dbReference>
<keyword evidence="2" id="KW-0460">Magnesium</keyword>
<dbReference type="PANTHER" id="PTHR12001">
    <property type="entry name" value="GERANYLGERANYL PYROPHOSPHATE SYNTHASE"/>
    <property type="match status" value="1"/>
</dbReference>
<feature type="compositionally biased region" description="Low complexity" evidence="4">
    <location>
        <begin position="10"/>
        <end position="27"/>
    </location>
</feature>
<comment type="similarity">
    <text evidence="3">Belongs to the FPP/GGPP synthase family.</text>
</comment>
<dbReference type="EMBL" id="JBHGBT010000003">
    <property type="protein sequence ID" value="MFB4193805.1"/>
    <property type="molecule type" value="Genomic_DNA"/>
</dbReference>
<evidence type="ECO:0000256" key="1">
    <source>
        <dbReference type="ARBA" id="ARBA00022723"/>
    </source>
</evidence>
<evidence type="ECO:0000313" key="6">
    <source>
        <dbReference type="Proteomes" id="UP001577267"/>
    </source>
</evidence>
<comment type="caution">
    <text evidence="5">The sequence shown here is derived from an EMBL/GenBank/DDBJ whole genome shotgun (WGS) entry which is preliminary data.</text>
</comment>
<keyword evidence="3" id="KW-0808">Transferase</keyword>